<protein>
    <submittedName>
        <fullName evidence="3">Uncharacterized protein</fullName>
    </submittedName>
</protein>
<gene>
    <name evidence="3" type="ORF">BO83DRAFT_102049</name>
</gene>
<dbReference type="RefSeq" id="XP_025385171.1">
    <property type="nucleotide sequence ID" value="XM_025525866.1"/>
</dbReference>
<dbReference type="VEuPathDB" id="FungiDB:BO83DRAFT_102049"/>
<keyword evidence="4" id="KW-1185">Reference proteome</keyword>
<evidence type="ECO:0000256" key="2">
    <source>
        <dbReference type="SAM" id="Phobius"/>
    </source>
</evidence>
<dbReference type="GeneID" id="37047828"/>
<evidence type="ECO:0000256" key="1">
    <source>
        <dbReference type="SAM" id="MobiDB-lite"/>
    </source>
</evidence>
<name>A0A317UXU0_ASPEC</name>
<keyword evidence="2" id="KW-1133">Transmembrane helix</keyword>
<keyword evidence="2" id="KW-0812">Transmembrane</keyword>
<sequence length="191" mass="21954">MPKVYTSTHTHSKATTGSRPAAAVHHHTYSTHAHRQPRNLFQCGTSPFRSSLLALDLHKQHTSVSHAIVTQSQLFLLPPPPWTELLTILLTYRRTNTLYIPRLGFVRNIRHCRKQMPSVQPCMPHSRPAVRSFVVRWARPPNPYLYYLTLPAFSQAYGIPLVLYIVTAESHPEFRRAWALLVLLSFSVRVR</sequence>
<evidence type="ECO:0000313" key="4">
    <source>
        <dbReference type="Proteomes" id="UP000246171"/>
    </source>
</evidence>
<evidence type="ECO:0000313" key="3">
    <source>
        <dbReference type="EMBL" id="PWY66863.1"/>
    </source>
</evidence>
<comment type="caution">
    <text evidence="3">The sequence shown here is derived from an EMBL/GenBank/DDBJ whole genome shotgun (WGS) entry which is preliminary data.</text>
</comment>
<dbReference type="EMBL" id="MSFU01000023">
    <property type="protein sequence ID" value="PWY66863.1"/>
    <property type="molecule type" value="Genomic_DNA"/>
</dbReference>
<feature type="region of interest" description="Disordered" evidence="1">
    <location>
        <begin position="1"/>
        <end position="22"/>
    </location>
</feature>
<keyword evidence="2" id="KW-0472">Membrane</keyword>
<dbReference type="AlphaFoldDB" id="A0A317UXU0"/>
<reference evidence="3" key="1">
    <citation type="submission" date="2016-12" db="EMBL/GenBank/DDBJ databases">
        <title>The genomes of Aspergillus section Nigri reveals drivers in fungal speciation.</title>
        <authorList>
            <consortium name="DOE Joint Genome Institute"/>
            <person name="Vesth T.C."/>
            <person name="Nybo J."/>
            <person name="Theobald S."/>
            <person name="Brandl J."/>
            <person name="Frisvad J.C."/>
            <person name="Nielsen K.F."/>
            <person name="Lyhne E.K."/>
            <person name="Kogle M.E."/>
            <person name="Kuo A."/>
            <person name="Riley R."/>
            <person name="Clum A."/>
            <person name="Nolan M."/>
            <person name="Lipzen A."/>
            <person name="Salamov A."/>
            <person name="Henrissat B."/>
            <person name="Wiebenga A."/>
            <person name="De vries R.P."/>
            <person name="Grigoriev I.V."/>
            <person name="Mortensen U.H."/>
            <person name="Andersen M.R."/>
            <person name="Baker S.E."/>
        </authorList>
    </citation>
    <scope>NUCLEOTIDE SEQUENCE</scope>
    <source>
        <strain evidence="3">CBS 122712</strain>
    </source>
</reference>
<proteinExistence type="predicted"/>
<accession>A0A317UXU0</accession>
<organism evidence="3 4">
    <name type="scientific">Aspergillus eucalypticola (strain CBS 122712 / IBT 29274)</name>
    <dbReference type="NCBI Taxonomy" id="1448314"/>
    <lineage>
        <taxon>Eukaryota</taxon>
        <taxon>Fungi</taxon>
        <taxon>Dikarya</taxon>
        <taxon>Ascomycota</taxon>
        <taxon>Pezizomycotina</taxon>
        <taxon>Eurotiomycetes</taxon>
        <taxon>Eurotiomycetidae</taxon>
        <taxon>Eurotiales</taxon>
        <taxon>Aspergillaceae</taxon>
        <taxon>Aspergillus</taxon>
        <taxon>Aspergillus subgen. Circumdati</taxon>
    </lineage>
</organism>
<feature type="transmembrane region" description="Helical" evidence="2">
    <location>
        <begin position="144"/>
        <end position="166"/>
    </location>
</feature>
<dbReference type="Proteomes" id="UP000246171">
    <property type="component" value="Unassembled WGS sequence"/>
</dbReference>
<feature type="compositionally biased region" description="Polar residues" evidence="1">
    <location>
        <begin position="1"/>
        <end position="18"/>
    </location>
</feature>